<dbReference type="Proteomes" id="UP000249499">
    <property type="component" value="Plasmid unnamed2"/>
</dbReference>
<keyword evidence="2" id="KW-1185">Reference proteome</keyword>
<dbReference type="InterPro" id="IPR017136">
    <property type="entry name" value="UCP037205"/>
</dbReference>
<dbReference type="PANTHER" id="PTHR37463">
    <property type="entry name" value="GSL3115 PROTEIN"/>
    <property type="match status" value="1"/>
</dbReference>
<protein>
    <submittedName>
        <fullName evidence="1">DUF2256 domain-containing protein</fullName>
    </submittedName>
</protein>
<dbReference type="EMBL" id="CP117259">
    <property type="protein sequence ID" value="WFR99062.1"/>
    <property type="molecule type" value="Genomic_DNA"/>
</dbReference>
<reference evidence="2" key="2">
    <citation type="journal article" date="2023" name="MicrobiologyOpen">
        <title>Genomics of the tumorigenes clade of the family Rhizobiaceae and description of Rhizobium rhododendri sp. nov.</title>
        <authorList>
            <person name="Kuzmanovic N."/>
            <person name="diCenzo G.C."/>
            <person name="Bunk B."/>
            <person name="Sproeer C."/>
            <person name="Fruehling A."/>
            <person name="Neumann-Schaal M."/>
            <person name="Overmann J."/>
            <person name="Smalla K."/>
        </authorList>
    </citation>
    <scope>NUCLEOTIDE SEQUENCE [LARGE SCALE GENOMIC DNA]</scope>
    <source>
        <strain evidence="2">1078</strain>
        <plasmid evidence="2">unnamed2</plasmid>
    </source>
</reference>
<sequence>MPKMKKKADLPTKICASCGLPFTWRKKWAASWSDVRFCSERCRRTRSDNKPTPASST</sequence>
<organism evidence="1 2">
    <name type="scientific">Rhizobium tumorigenes</name>
    <dbReference type="NCBI Taxonomy" id="2041385"/>
    <lineage>
        <taxon>Bacteria</taxon>
        <taxon>Pseudomonadati</taxon>
        <taxon>Pseudomonadota</taxon>
        <taxon>Alphaproteobacteria</taxon>
        <taxon>Hyphomicrobiales</taxon>
        <taxon>Rhizobiaceae</taxon>
        <taxon>Rhizobium/Agrobacterium group</taxon>
        <taxon>Rhizobium</taxon>
    </lineage>
</organism>
<reference evidence="1 2" key="1">
    <citation type="journal article" date="2018" name="Sci. Rep.">
        <title>Rhizobium tumorigenes sp. nov., a novel plant tumorigenic bacterium isolated from cane gall tumors on thornless blackberry.</title>
        <authorList>
            <person name="Kuzmanovi N."/>
            <person name="Smalla K."/>
            <person name="Gronow S."/>
            <person name="PuBawska J."/>
        </authorList>
    </citation>
    <scope>NUCLEOTIDE SEQUENCE [LARGE SCALE GENOMIC DNA]</scope>
    <source>
        <strain evidence="1 2">1078</strain>
    </source>
</reference>
<dbReference type="PANTHER" id="PTHR37463:SF1">
    <property type="entry name" value="DUF2256 DOMAIN-CONTAINING PROTEIN"/>
    <property type="match status" value="1"/>
</dbReference>
<dbReference type="PIRSF" id="PIRSF037205">
    <property type="entry name" value="UCP037205"/>
    <property type="match status" value="1"/>
</dbReference>
<dbReference type="KEGG" id="rtu:PR017_25795"/>
<evidence type="ECO:0000313" key="1">
    <source>
        <dbReference type="EMBL" id="WFR99062.1"/>
    </source>
</evidence>
<keyword evidence="1" id="KW-0614">Plasmid</keyword>
<gene>
    <name evidence="1" type="ORF">PR017_25795</name>
</gene>
<proteinExistence type="predicted"/>
<dbReference type="AlphaFoldDB" id="A0AAF1KK17"/>
<evidence type="ECO:0000313" key="2">
    <source>
        <dbReference type="Proteomes" id="UP000249499"/>
    </source>
</evidence>
<dbReference type="Pfam" id="PF10013">
    <property type="entry name" value="DUF2256"/>
    <property type="match status" value="1"/>
</dbReference>
<name>A0AAF1KK17_9HYPH</name>
<accession>A0AAF1KK17</accession>
<geneLocation type="plasmid" evidence="1 2">
    <name>unnamed2</name>
</geneLocation>